<evidence type="ECO:0000256" key="1">
    <source>
        <dbReference type="SAM" id="MobiDB-lite"/>
    </source>
</evidence>
<dbReference type="HOGENOM" id="CLU_2176660_0_0_1"/>
<evidence type="ECO:0000313" key="2">
    <source>
        <dbReference type="Ensembl" id="ENSCSAVP00000008567.1"/>
    </source>
</evidence>
<proteinExistence type="predicted"/>
<name>H2YTA7_CIOSA</name>
<feature type="compositionally biased region" description="Polar residues" evidence="1">
    <location>
        <begin position="1"/>
        <end position="17"/>
    </location>
</feature>
<protein>
    <submittedName>
        <fullName evidence="2">Uncharacterized protein</fullName>
    </submittedName>
</protein>
<evidence type="ECO:0000313" key="3">
    <source>
        <dbReference type="Proteomes" id="UP000007875"/>
    </source>
</evidence>
<accession>H2YTA7</accession>
<keyword evidence="3" id="KW-1185">Reference proteome</keyword>
<feature type="region of interest" description="Disordered" evidence="1">
    <location>
        <begin position="1"/>
        <end position="23"/>
    </location>
</feature>
<reference evidence="3" key="1">
    <citation type="submission" date="2003-08" db="EMBL/GenBank/DDBJ databases">
        <authorList>
            <person name="Birren B."/>
            <person name="Nusbaum C."/>
            <person name="Abebe A."/>
            <person name="Abouelleil A."/>
            <person name="Adekoya E."/>
            <person name="Ait-zahra M."/>
            <person name="Allen N."/>
            <person name="Allen T."/>
            <person name="An P."/>
            <person name="Anderson M."/>
            <person name="Anderson S."/>
            <person name="Arachchi H."/>
            <person name="Armbruster J."/>
            <person name="Bachantsang P."/>
            <person name="Baldwin J."/>
            <person name="Barry A."/>
            <person name="Bayul T."/>
            <person name="Blitshsteyn B."/>
            <person name="Bloom T."/>
            <person name="Blye J."/>
            <person name="Boguslavskiy L."/>
            <person name="Borowsky M."/>
            <person name="Boukhgalter B."/>
            <person name="Brunache A."/>
            <person name="Butler J."/>
            <person name="Calixte N."/>
            <person name="Calvo S."/>
            <person name="Camarata J."/>
            <person name="Campo K."/>
            <person name="Chang J."/>
            <person name="Cheshatsang Y."/>
            <person name="Citroen M."/>
            <person name="Collymore A."/>
            <person name="Considine T."/>
            <person name="Cook A."/>
            <person name="Cooke P."/>
            <person name="Corum B."/>
            <person name="Cuomo C."/>
            <person name="David R."/>
            <person name="Dawoe T."/>
            <person name="Degray S."/>
            <person name="Dodge S."/>
            <person name="Dooley K."/>
            <person name="Dorje P."/>
            <person name="Dorjee K."/>
            <person name="Dorris L."/>
            <person name="Duffey N."/>
            <person name="Dupes A."/>
            <person name="Elkins T."/>
            <person name="Engels R."/>
            <person name="Erickson J."/>
            <person name="Farina A."/>
            <person name="Faro S."/>
            <person name="Ferreira P."/>
            <person name="Fischer H."/>
            <person name="Fitzgerald M."/>
            <person name="Foley K."/>
            <person name="Gage D."/>
            <person name="Galagan J."/>
            <person name="Gearin G."/>
            <person name="Gnerre S."/>
            <person name="Gnirke A."/>
            <person name="Goyette A."/>
            <person name="Graham J."/>
            <person name="Grandbois E."/>
            <person name="Gyaltsen K."/>
            <person name="Hafez N."/>
            <person name="Hagopian D."/>
            <person name="Hagos B."/>
            <person name="Hall J."/>
            <person name="Hatcher B."/>
            <person name="Heller A."/>
            <person name="Higgins H."/>
            <person name="Honan T."/>
            <person name="Horn A."/>
            <person name="Houde N."/>
            <person name="Hughes L."/>
            <person name="Hulme W."/>
            <person name="Husby E."/>
            <person name="Iliev I."/>
            <person name="Jaffe D."/>
            <person name="Jones C."/>
            <person name="Kamal M."/>
            <person name="Kamat A."/>
            <person name="Kamvysselis M."/>
            <person name="Karlsson E."/>
            <person name="Kells C."/>
            <person name="Kieu A."/>
            <person name="Kisner P."/>
            <person name="Kodira C."/>
            <person name="Kulbokas E."/>
            <person name="Labutti K."/>
            <person name="Lama D."/>
            <person name="Landers T."/>
            <person name="Leger J."/>
            <person name="Levine S."/>
            <person name="Lewis D."/>
            <person name="Lewis T."/>
            <person name="Lindblad-toh K."/>
            <person name="Liu X."/>
            <person name="Lokyitsang T."/>
            <person name="Lokyitsang Y."/>
            <person name="Lucien O."/>
            <person name="Lui A."/>
            <person name="Ma L.J."/>
            <person name="Mabbitt R."/>
            <person name="Macdonald J."/>
            <person name="Maclean C."/>
            <person name="Major J."/>
            <person name="Manning J."/>
            <person name="Marabella R."/>
            <person name="Maru K."/>
            <person name="Matthews C."/>
            <person name="Mauceli E."/>
            <person name="Mccarthy M."/>
            <person name="Mcdonough S."/>
            <person name="Mcghee T."/>
            <person name="Meldrim J."/>
            <person name="Meneus L."/>
            <person name="Mesirov J."/>
            <person name="Mihalev A."/>
            <person name="Mihova T."/>
            <person name="Mikkelsen T."/>
            <person name="Mlenga V."/>
            <person name="Moru K."/>
            <person name="Mozes J."/>
            <person name="Mulrain L."/>
            <person name="Munson G."/>
            <person name="Naylor J."/>
            <person name="Newes C."/>
            <person name="Nguyen C."/>
            <person name="Nguyen N."/>
            <person name="Nguyen T."/>
            <person name="Nicol R."/>
            <person name="Nielsen C."/>
            <person name="Nizzari M."/>
            <person name="Norbu C."/>
            <person name="Norbu N."/>
            <person name="O'donnell P."/>
            <person name="Okoawo O."/>
            <person name="O'leary S."/>
            <person name="Omotosho B."/>
            <person name="O'neill K."/>
            <person name="Osman S."/>
            <person name="Parker S."/>
            <person name="Perrin D."/>
            <person name="Phunkhang P."/>
            <person name="Piqani B."/>
            <person name="Purcell S."/>
            <person name="Rachupka T."/>
            <person name="Ramasamy U."/>
            <person name="Rameau R."/>
            <person name="Ray V."/>
            <person name="Raymond C."/>
            <person name="Retta R."/>
            <person name="Richardson S."/>
            <person name="Rise C."/>
            <person name="Rodriguez J."/>
            <person name="Rogers J."/>
            <person name="Rogov P."/>
            <person name="Rutman M."/>
            <person name="Schupbach R."/>
            <person name="Seaman C."/>
            <person name="Settipalli S."/>
            <person name="Sharpe T."/>
            <person name="Sheridan J."/>
            <person name="Sherpa N."/>
            <person name="Shi J."/>
            <person name="Smirnov S."/>
            <person name="Smith C."/>
            <person name="Sougnez C."/>
            <person name="Spencer B."/>
            <person name="Stalker J."/>
            <person name="Stange-thomann N."/>
            <person name="Stavropoulos S."/>
            <person name="Stetson K."/>
            <person name="Stone C."/>
            <person name="Stone S."/>
            <person name="Stubbs M."/>
            <person name="Talamas J."/>
            <person name="Tchuinga P."/>
            <person name="Tenzing P."/>
            <person name="Tesfaye S."/>
            <person name="Theodore J."/>
            <person name="Thoulutsang Y."/>
            <person name="Topham K."/>
            <person name="Towey S."/>
            <person name="Tsamla T."/>
            <person name="Tsomo N."/>
            <person name="Vallee D."/>
            <person name="Vassiliev H."/>
            <person name="Venkataraman V."/>
            <person name="Vinson J."/>
            <person name="Vo A."/>
            <person name="Wade C."/>
            <person name="Wang S."/>
            <person name="Wangchuk T."/>
            <person name="Wangdi T."/>
            <person name="Whittaker C."/>
            <person name="Wilkinson J."/>
            <person name="Wu Y."/>
            <person name="Wyman D."/>
            <person name="Yadav S."/>
            <person name="Yang S."/>
            <person name="Yang X."/>
            <person name="Yeager S."/>
            <person name="Yee E."/>
            <person name="Young G."/>
            <person name="Zainoun J."/>
            <person name="Zembeck L."/>
            <person name="Zimmer A."/>
            <person name="Zody M."/>
            <person name="Lander E."/>
        </authorList>
    </citation>
    <scope>NUCLEOTIDE SEQUENCE [LARGE SCALE GENOMIC DNA]</scope>
</reference>
<organism evidence="2 3">
    <name type="scientific">Ciona savignyi</name>
    <name type="common">Pacific transparent sea squirt</name>
    <dbReference type="NCBI Taxonomy" id="51511"/>
    <lineage>
        <taxon>Eukaryota</taxon>
        <taxon>Metazoa</taxon>
        <taxon>Chordata</taxon>
        <taxon>Tunicata</taxon>
        <taxon>Ascidiacea</taxon>
        <taxon>Phlebobranchia</taxon>
        <taxon>Cionidae</taxon>
        <taxon>Ciona</taxon>
    </lineage>
</organism>
<dbReference type="InParanoid" id="H2YTA7"/>
<dbReference type="Ensembl" id="ENSCSAVT00000008677.1">
    <property type="protein sequence ID" value="ENSCSAVP00000008567.1"/>
    <property type="gene ID" value="ENSCSAVG00000005090.1"/>
</dbReference>
<dbReference type="Proteomes" id="UP000007875">
    <property type="component" value="Unassembled WGS sequence"/>
</dbReference>
<dbReference type="AlphaFoldDB" id="H2YTA7"/>
<reference evidence="2" key="2">
    <citation type="submission" date="2025-08" db="UniProtKB">
        <authorList>
            <consortium name="Ensembl"/>
        </authorList>
    </citation>
    <scope>IDENTIFICATION</scope>
</reference>
<sequence length="110" mass="12304">MVATSSTVANDGTQSQYFDKKKKPCRHQCSNKRTCAHECCKVGLEATTNRGSGVVESHASFIKKRINTPMKQPPQDYQPNVDHLKRFKFDRKPHATSASSQHCNQVVPST</sequence>
<reference evidence="2" key="3">
    <citation type="submission" date="2025-09" db="UniProtKB">
        <authorList>
            <consortium name="Ensembl"/>
        </authorList>
    </citation>
    <scope>IDENTIFICATION</scope>
</reference>